<organism evidence="4 5">
    <name type="scientific">Zwartia hollandica</name>
    <dbReference type="NCBI Taxonomy" id="324606"/>
    <lineage>
        <taxon>Bacteria</taxon>
        <taxon>Pseudomonadati</taxon>
        <taxon>Pseudomonadota</taxon>
        <taxon>Betaproteobacteria</taxon>
        <taxon>Burkholderiales</taxon>
        <taxon>Alcaligenaceae</taxon>
        <taxon>Zwartia</taxon>
    </lineage>
</organism>
<evidence type="ECO:0000313" key="5">
    <source>
        <dbReference type="Proteomes" id="UP000739565"/>
    </source>
</evidence>
<dbReference type="InterPro" id="IPR045337">
    <property type="entry name" value="MmgE_PrpD_C"/>
</dbReference>
<dbReference type="SUPFAM" id="SSF103378">
    <property type="entry name" value="2-methylcitrate dehydratase PrpD"/>
    <property type="match status" value="1"/>
</dbReference>
<dbReference type="Gene3D" id="3.30.1330.120">
    <property type="entry name" value="2-methylcitrate dehydratase PrpD"/>
    <property type="match status" value="1"/>
</dbReference>
<protein>
    <submittedName>
        <fullName evidence="4">MmgE/PrpD family protein</fullName>
    </submittedName>
</protein>
<dbReference type="AlphaFoldDB" id="A0A953T4C6"/>
<dbReference type="RefSeq" id="WP_259660097.1">
    <property type="nucleotide sequence ID" value="NZ_JAHXRI010000006.1"/>
</dbReference>
<reference evidence="4" key="1">
    <citation type="submission" date="2021-07" db="EMBL/GenBank/DDBJ databases">
        <title>New genus and species of the family Alcaligenaceae.</title>
        <authorList>
            <person name="Hahn M.W."/>
        </authorList>
    </citation>
    <scope>NUCLEOTIDE SEQUENCE</scope>
    <source>
        <strain evidence="4">LF4-65</strain>
    </source>
</reference>
<dbReference type="PANTHER" id="PTHR16943:SF8">
    <property type="entry name" value="2-METHYLCITRATE DEHYDRATASE"/>
    <property type="match status" value="1"/>
</dbReference>
<dbReference type="InterPro" id="IPR042183">
    <property type="entry name" value="MmgE/PrpD_sf_1"/>
</dbReference>
<dbReference type="InterPro" id="IPR042188">
    <property type="entry name" value="MmgE/PrpD_sf_2"/>
</dbReference>
<comment type="caution">
    <text evidence="4">The sequence shown here is derived from an EMBL/GenBank/DDBJ whole genome shotgun (WGS) entry which is preliminary data.</text>
</comment>
<dbReference type="Pfam" id="PF03972">
    <property type="entry name" value="MmgE_PrpD_N"/>
    <property type="match status" value="1"/>
</dbReference>
<sequence>MSSLDLQLAEHAASVRFENLSAAAIERAKVFTLDTIGVGIAGGSTPEIAPLLQAVQGWGEGRQVGLWGTRRTFSPGQAVLLNAYQIHCQEFDCLHEGAVLHAMATLLPVLLAEAQVRGGVSGKALLAAVAAGVDVACTIGLASKQGLRFFRPATSGGFGAVAGLANLRGFDAQRTLAAFGHQLAQVSGTMQGHTEGSVVLPLQVGMNARAALQSCDLAQSGFPSLQLPLTGRFGYLPMFETQWDLEPHLKTLGETWRIAELSHKPYPSGRATHGGIEGLMVLRDQIGFGADEIEQIIVRGPSLINHLVNRPPVKSPSPNYARLCMPFALAKVLQHGSLDPMHFRGEALHDPQTFLLSQKVSMQIDDNPNPNALAPQVVSVRLRDGRVLEHAIDTMLASPKRPLSEDARMKKFQRCWSLAAEPMGDSAALVAAINGLEHCLDIKEVTTLLAARA</sequence>
<dbReference type="InterPro" id="IPR005656">
    <property type="entry name" value="MmgE_PrpD"/>
</dbReference>
<dbReference type="Pfam" id="PF19305">
    <property type="entry name" value="MmgE_PrpD_C"/>
    <property type="match status" value="1"/>
</dbReference>
<dbReference type="EMBL" id="JAHXRI010000006">
    <property type="protein sequence ID" value="MBZ1349672.1"/>
    <property type="molecule type" value="Genomic_DNA"/>
</dbReference>
<accession>A0A953T4C6</accession>
<comment type="similarity">
    <text evidence="1">Belongs to the PrpD family.</text>
</comment>
<dbReference type="Gene3D" id="1.10.4100.10">
    <property type="entry name" value="2-methylcitrate dehydratase PrpD"/>
    <property type="match status" value="1"/>
</dbReference>
<proteinExistence type="inferred from homology"/>
<gene>
    <name evidence="4" type="ORF">KZZ10_03355</name>
</gene>
<dbReference type="Proteomes" id="UP000739565">
    <property type="component" value="Unassembled WGS sequence"/>
</dbReference>
<keyword evidence="5" id="KW-1185">Reference proteome</keyword>
<feature type="domain" description="MmgE/PrpD N-terminal" evidence="2">
    <location>
        <begin position="7"/>
        <end position="246"/>
    </location>
</feature>
<feature type="domain" description="MmgE/PrpD C-terminal" evidence="3">
    <location>
        <begin position="266"/>
        <end position="417"/>
    </location>
</feature>
<dbReference type="GO" id="GO:0016829">
    <property type="term" value="F:lyase activity"/>
    <property type="evidence" value="ECO:0007669"/>
    <property type="project" value="InterPro"/>
</dbReference>
<evidence type="ECO:0000259" key="2">
    <source>
        <dbReference type="Pfam" id="PF03972"/>
    </source>
</evidence>
<dbReference type="PANTHER" id="PTHR16943">
    <property type="entry name" value="2-METHYLCITRATE DEHYDRATASE-RELATED"/>
    <property type="match status" value="1"/>
</dbReference>
<evidence type="ECO:0000259" key="3">
    <source>
        <dbReference type="Pfam" id="PF19305"/>
    </source>
</evidence>
<evidence type="ECO:0000313" key="4">
    <source>
        <dbReference type="EMBL" id="MBZ1349672.1"/>
    </source>
</evidence>
<dbReference type="InterPro" id="IPR036148">
    <property type="entry name" value="MmgE/PrpD_sf"/>
</dbReference>
<evidence type="ECO:0000256" key="1">
    <source>
        <dbReference type="ARBA" id="ARBA00006174"/>
    </source>
</evidence>
<dbReference type="InterPro" id="IPR045336">
    <property type="entry name" value="MmgE_PrpD_N"/>
</dbReference>
<name>A0A953T4C6_9BURK</name>